<name>A0ABU3PXH8_9ACTN</name>
<evidence type="ECO:0000259" key="2">
    <source>
        <dbReference type="Pfam" id="PF07859"/>
    </source>
</evidence>
<sequence>MSWQMTGVGWLMRATRKRAFEDPEGGQALLDRAKADPTPPARVTTQVLVTTQTVEGATVYRVRRAGLAEPTGPAVVYLHGGAYVNEIVKQHWDFLARLVTSLDPRLGVEVLVPVYGLAPQHHAAQARELVATLLEDLRRQGRPAYLMGDSAGGGLALVAAQAAVAAAAERGDPDAGIVGVTAMAPWVDLTMANPEVDAVEPTDPWLARAALHRVAQSWAGEESVADAAVSPLFGPMEGLPPVEVWVGTRDVTWPDCRLLVDRLRAAGTPVTLHEEPGAIHVYPLLPVPEGRRAAAAIATRLEGALRATV</sequence>
<dbReference type="Pfam" id="PF07859">
    <property type="entry name" value="Abhydrolase_3"/>
    <property type="match status" value="1"/>
</dbReference>
<dbReference type="InterPro" id="IPR050300">
    <property type="entry name" value="GDXG_lipolytic_enzyme"/>
</dbReference>
<dbReference type="SUPFAM" id="SSF53474">
    <property type="entry name" value="alpha/beta-Hydrolases"/>
    <property type="match status" value="1"/>
</dbReference>
<keyword evidence="4" id="KW-1185">Reference proteome</keyword>
<dbReference type="GO" id="GO:0016787">
    <property type="term" value="F:hydrolase activity"/>
    <property type="evidence" value="ECO:0007669"/>
    <property type="project" value="UniProtKB-KW"/>
</dbReference>
<gene>
    <name evidence="3" type="ORF">RDV89_12770</name>
</gene>
<dbReference type="RefSeq" id="WP_315733433.1">
    <property type="nucleotide sequence ID" value="NZ_JAVYII010000005.1"/>
</dbReference>
<proteinExistence type="predicted"/>
<dbReference type="PANTHER" id="PTHR48081:SF8">
    <property type="entry name" value="ALPHA_BETA HYDROLASE FOLD-3 DOMAIN-CONTAINING PROTEIN-RELATED"/>
    <property type="match status" value="1"/>
</dbReference>
<dbReference type="Gene3D" id="3.40.50.1820">
    <property type="entry name" value="alpha/beta hydrolase"/>
    <property type="match status" value="1"/>
</dbReference>
<reference evidence="3 4" key="1">
    <citation type="submission" date="2023-08" db="EMBL/GenBank/DDBJ databases">
        <title>Nocardioides seae sp. nov., a bacterium isolated from a soil.</title>
        <authorList>
            <person name="Wang X."/>
        </authorList>
    </citation>
    <scope>NUCLEOTIDE SEQUENCE [LARGE SCALE GENOMIC DNA]</scope>
    <source>
        <strain evidence="3 4">YZH12</strain>
    </source>
</reference>
<dbReference type="EMBL" id="JAVYII010000005">
    <property type="protein sequence ID" value="MDT9593947.1"/>
    <property type="molecule type" value="Genomic_DNA"/>
</dbReference>
<accession>A0ABU3PXH8</accession>
<dbReference type="PANTHER" id="PTHR48081">
    <property type="entry name" value="AB HYDROLASE SUPERFAMILY PROTEIN C4A8.06C"/>
    <property type="match status" value="1"/>
</dbReference>
<feature type="domain" description="Alpha/beta hydrolase fold-3" evidence="2">
    <location>
        <begin position="75"/>
        <end position="282"/>
    </location>
</feature>
<dbReference type="Proteomes" id="UP001268542">
    <property type="component" value="Unassembled WGS sequence"/>
</dbReference>
<evidence type="ECO:0000256" key="1">
    <source>
        <dbReference type="ARBA" id="ARBA00022801"/>
    </source>
</evidence>
<comment type="caution">
    <text evidence="3">The sequence shown here is derived from an EMBL/GenBank/DDBJ whole genome shotgun (WGS) entry which is preliminary data.</text>
</comment>
<organism evidence="3 4">
    <name type="scientific">Nocardioides imazamoxiresistens</name>
    <dbReference type="NCBI Taxonomy" id="3231893"/>
    <lineage>
        <taxon>Bacteria</taxon>
        <taxon>Bacillati</taxon>
        <taxon>Actinomycetota</taxon>
        <taxon>Actinomycetes</taxon>
        <taxon>Propionibacteriales</taxon>
        <taxon>Nocardioidaceae</taxon>
        <taxon>Nocardioides</taxon>
    </lineage>
</organism>
<keyword evidence="1 3" id="KW-0378">Hydrolase</keyword>
<dbReference type="InterPro" id="IPR013094">
    <property type="entry name" value="AB_hydrolase_3"/>
</dbReference>
<protein>
    <submittedName>
        <fullName evidence="3">Alpha/beta hydrolase</fullName>
    </submittedName>
</protein>
<evidence type="ECO:0000313" key="4">
    <source>
        <dbReference type="Proteomes" id="UP001268542"/>
    </source>
</evidence>
<dbReference type="InterPro" id="IPR029058">
    <property type="entry name" value="AB_hydrolase_fold"/>
</dbReference>
<evidence type="ECO:0000313" key="3">
    <source>
        <dbReference type="EMBL" id="MDT9593947.1"/>
    </source>
</evidence>